<dbReference type="Proteomes" id="UP000663879">
    <property type="component" value="Unassembled WGS sequence"/>
</dbReference>
<protein>
    <submittedName>
        <fullName evidence="1">Uncharacterized protein</fullName>
    </submittedName>
</protein>
<dbReference type="GO" id="GO:0006351">
    <property type="term" value="P:DNA-templated transcription"/>
    <property type="evidence" value="ECO:0007669"/>
    <property type="project" value="InterPro"/>
</dbReference>
<evidence type="ECO:0000313" key="2">
    <source>
        <dbReference type="Proteomes" id="UP000663879"/>
    </source>
</evidence>
<proteinExistence type="predicted"/>
<dbReference type="GO" id="GO:0003899">
    <property type="term" value="F:DNA-directed RNA polymerase activity"/>
    <property type="evidence" value="ECO:0007669"/>
    <property type="project" value="InterPro"/>
</dbReference>
<organism evidence="1 2">
    <name type="scientific">Brachionus calyciflorus</name>
    <dbReference type="NCBI Taxonomy" id="104777"/>
    <lineage>
        <taxon>Eukaryota</taxon>
        <taxon>Metazoa</taxon>
        <taxon>Spiralia</taxon>
        <taxon>Gnathifera</taxon>
        <taxon>Rotifera</taxon>
        <taxon>Eurotatoria</taxon>
        <taxon>Monogononta</taxon>
        <taxon>Pseudotrocha</taxon>
        <taxon>Ploima</taxon>
        <taxon>Brachionidae</taxon>
        <taxon>Brachionus</taxon>
    </lineage>
</organism>
<reference evidence="1" key="1">
    <citation type="submission" date="2021-02" db="EMBL/GenBank/DDBJ databases">
        <authorList>
            <person name="Nowell W R."/>
        </authorList>
    </citation>
    <scope>NUCLEOTIDE SEQUENCE</scope>
    <source>
        <strain evidence="1">Ploen Becks lab</strain>
    </source>
</reference>
<gene>
    <name evidence="1" type="ORF">OXX778_LOCUS23619</name>
</gene>
<accession>A0A814TJ07</accession>
<dbReference type="OrthoDB" id="10248617at2759"/>
<evidence type="ECO:0000313" key="1">
    <source>
        <dbReference type="EMBL" id="CAF1162377.1"/>
    </source>
</evidence>
<comment type="caution">
    <text evidence="1">The sequence shown here is derived from an EMBL/GenBank/DDBJ whole genome shotgun (WGS) entry which is preliminary data.</text>
</comment>
<sequence length="69" mass="7807">IRPSWKSRGATYTEYGITIHCVGNDQIGQNHILHYLDNGSANLCFAYQKEIFFVPAAMILKGLVDMPDY</sequence>
<dbReference type="AlphaFoldDB" id="A0A814TJ07"/>
<dbReference type="EMBL" id="CAJNOC010014802">
    <property type="protein sequence ID" value="CAF1162377.1"/>
    <property type="molecule type" value="Genomic_DNA"/>
</dbReference>
<feature type="non-terminal residue" evidence="1">
    <location>
        <position position="69"/>
    </location>
</feature>
<name>A0A814TJ07_9BILA</name>
<feature type="non-terminal residue" evidence="1">
    <location>
        <position position="1"/>
    </location>
</feature>
<keyword evidence="2" id="KW-1185">Reference proteome</keyword>
<dbReference type="GO" id="GO:0003677">
    <property type="term" value="F:DNA binding"/>
    <property type="evidence" value="ECO:0007669"/>
    <property type="project" value="InterPro"/>
</dbReference>
<dbReference type="InterPro" id="IPR037034">
    <property type="entry name" value="RNA_pol_Rpb2_2_sf"/>
</dbReference>
<dbReference type="Gene3D" id="3.90.1110.10">
    <property type="entry name" value="RNA polymerase Rpb2, domain 2"/>
    <property type="match status" value="1"/>
</dbReference>